<accession>A0ABS2TFS9</accession>
<dbReference type="EMBL" id="JAFFJS010000001">
    <property type="protein sequence ID" value="MBM9432632.1"/>
    <property type="molecule type" value="Genomic_DNA"/>
</dbReference>
<dbReference type="Proteomes" id="UP000705983">
    <property type="component" value="Unassembled WGS sequence"/>
</dbReference>
<proteinExistence type="predicted"/>
<comment type="caution">
    <text evidence="5">The sequence shown here is derived from an EMBL/GenBank/DDBJ whole genome shotgun (WGS) entry which is preliminary data.</text>
</comment>
<dbReference type="RefSeq" id="WP_187996101.1">
    <property type="nucleotide sequence ID" value="NZ_JACEXG010000001.1"/>
</dbReference>
<dbReference type="CDD" id="cd06127">
    <property type="entry name" value="DEDDh"/>
    <property type="match status" value="1"/>
</dbReference>
<dbReference type="InterPro" id="IPR029024">
    <property type="entry name" value="TerB-like"/>
</dbReference>
<dbReference type="SMART" id="SM00479">
    <property type="entry name" value="EXOIII"/>
    <property type="match status" value="1"/>
</dbReference>
<dbReference type="NCBIfam" id="TIGR00573">
    <property type="entry name" value="dnaq"/>
    <property type="match status" value="1"/>
</dbReference>
<gene>
    <name evidence="5" type="ORF">JVW63_02800</name>
</gene>
<protein>
    <recommendedName>
        <fullName evidence="4">Exonuclease domain-containing protein</fullName>
    </recommendedName>
</protein>
<dbReference type="Gene3D" id="3.30.420.10">
    <property type="entry name" value="Ribonuclease H-like superfamily/Ribonuclease H"/>
    <property type="match status" value="1"/>
</dbReference>
<keyword evidence="2" id="KW-0378">Hydrolase</keyword>
<dbReference type="InterPro" id="IPR036397">
    <property type="entry name" value="RNaseH_sf"/>
</dbReference>
<evidence type="ECO:0000256" key="1">
    <source>
        <dbReference type="ARBA" id="ARBA00022722"/>
    </source>
</evidence>
<keyword evidence="6" id="KW-1185">Reference proteome</keyword>
<evidence type="ECO:0000313" key="5">
    <source>
        <dbReference type="EMBL" id="MBM9432632.1"/>
    </source>
</evidence>
<keyword evidence="1" id="KW-0540">Nuclease</keyword>
<name>A0ABS2TFS9_9ACTO</name>
<dbReference type="InterPro" id="IPR012337">
    <property type="entry name" value="RNaseH-like_sf"/>
</dbReference>
<reference evidence="6" key="1">
    <citation type="submission" date="2021-02" db="EMBL/GenBank/DDBJ databases">
        <title>Leucobacter sp. CX169.</title>
        <authorList>
            <person name="Cheng Y."/>
        </authorList>
    </citation>
    <scope>NUCLEOTIDE SEQUENCE [LARGE SCALE GENOMIC DNA]</scope>
    <source>
        <strain evidence="6">JY899</strain>
    </source>
</reference>
<evidence type="ECO:0000256" key="2">
    <source>
        <dbReference type="ARBA" id="ARBA00022801"/>
    </source>
</evidence>
<sequence length="406" mass="44089">MNGYTVVDFETTGFSHARGDRVVEIGVVTLDTEGNILDEWETLVNPMRHVGATHIHGICAKDVVGAPTFSEVADLFAADLTGNIFVAHNAAFDEAFARGELTACQRLNGSPIPVLDTMAIARRTLSLRSRKLADVCSALGIRNENAHSALSDARATALVLQTFIRRSAMDWHDIAAASRNFDGYTVHDTQHSRDHLRSRRDAAVTQETLSNGGWIDRAIGRRDIPDNWMTAQYFALLDAALLDSYLSTTEQTQLLAFAYDNGLSPAALSRLHAEYVQLVVRGAEADGIVTDAEHAMLRAVSTYLGVDLRQIPKAVDAAREPVRPRSMTISLKPGDRVSITGPVLRAQDSWASYFSARDVQVAGIAKATKVLIAGDPDSQSGKARKARQYGIPIIGESSVESVLSFD</sequence>
<keyword evidence="3" id="KW-0269">Exonuclease</keyword>
<dbReference type="PANTHER" id="PTHR30231">
    <property type="entry name" value="DNA POLYMERASE III SUBUNIT EPSILON"/>
    <property type="match status" value="1"/>
</dbReference>
<dbReference type="InterPro" id="IPR006054">
    <property type="entry name" value="DnaQ"/>
</dbReference>
<evidence type="ECO:0000256" key="3">
    <source>
        <dbReference type="ARBA" id="ARBA00022839"/>
    </source>
</evidence>
<organism evidence="5 6">
    <name type="scientific">Flaviflexus equikiangi</name>
    <dbReference type="NCBI Taxonomy" id="2758573"/>
    <lineage>
        <taxon>Bacteria</taxon>
        <taxon>Bacillati</taxon>
        <taxon>Actinomycetota</taxon>
        <taxon>Actinomycetes</taxon>
        <taxon>Actinomycetales</taxon>
        <taxon>Actinomycetaceae</taxon>
        <taxon>Flaviflexus</taxon>
    </lineage>
</organism>
<evidence type="ECO:0000313" key="6">
    <source>
        <dbReference type="Proteomes" id="UP000705983"/>
    </source>
</evidence>
<dbReference type="InterPro" id="IPR013520">
    <property type="entry name" value="Ribonucl_H"/>
</dbReference>
<dbReference type="Pfam" id="PF00929">
    <property type="entry name" value="RNase_T"/>
    <property type="match status" value="1"/>
</dbReference>
<dbReference type="SUPFAM" id="SSF53098">
    <property type="entry name" value="Ribonuclease H-like"/>
    <property type="match status" value="1"/>
</dbReference>
<dbReference type="SUPFAM" id="SSF158682">
    <property type="entry name" value="TerB-like"/>
    <property type="match status" value="1"/>
</dbReference>
<dbReference type="PANTHER" id="PTHR30231:SF4">
    <property type="entry name" value="PROTEIN NEN2"/>
    <property type="match status" value="1"/>
</dbReference>
<feature type="domain" description="Exonuclease" evidence="4">
    <location>
        <begin position="3"/>
        <end position="169"/>
    </location>
</feature>
<evidence type="ECO:0000259" key="4">
    <source>
        <dbReference type="SMART" id="SM00479"/>
    </source>
</evidence>